<evidence type="ECO:0000256" key="5">
    <source>
        <dbReference type="SAM" id="SignalP"/>
    </source>
</evidence>
<dbReference type="EMBL" id="OW240922">
    <property type="protein sequence ID" value="CAH2321774.1"/>
    <property type="molecule type" value="Genomic_DNA"/>
</dbReference>
<protein>
    <recommendedName>
        <fullName evidence="8">Beta-microseminoprotein</fullName>
    </recommendedName>
</protein>
<proteinExistence type="inferred from homology"/>
<dbReference type="Proteomes" id="UP001295444">
    <property type="component" value="Chromosome 11"/>
</dbReference>
<comment type="similarity">
    <text evidence="2">Belongs to the beta-microseminoprotein family.</text>
</comment>
<evidence type="ECO:0000313" key="6">
    <source>
        <dbReference type="EMBL" id="CAH2321774.1"/>
    </source>
</evidence>
<dbReference type="GO" id="GO:0005576">
    <property type="term" value="C:extracellular region"/>
    <property type="evidence" value="ECO:0007669"/>
    <property type="project" value="UniProtKB-SubCell"/>
</dbReference>
<organism evidence="6 7">
    <name type="scientific">Pelobates cultripes</name>
    <name type="common">Western spadefoot toad</name>
    <dbReference type="NCBI Taxonomy" id="61616"/>
    <lineage>
        <taxon>Eukaryota</taxon>
        <taxon>Metazoa</taxon>
        <taxon>Chordata</taxon>
        <taxon>Craniata</taxon>
        <taxon>Vertebrata</taxon>
        <taxon>Euteleostomi</taxon>
        <taxon>Amphibia</taxon>
        <taxon>Batrachia</taxon>
        <taxon>Anura</taxon>
        <taxon>Pelobatoidea</taxon>
        <taxon>Pelobatidae</taxon>
        <taxon>Pelobates</taxon>
    </lineage>
</organism>
<evidence type="ECO:0000313" key="7">
    <source>
        <dbReference type="Proteomes" id="UP001295444"/>
    </source>
</evidence>
<evidence type="ECO:0000256" key="1">
    <source>
        <dbReference type="ARBA" id="ARBA00004613"/>
    </source>
</evidence>
<dbReference type="Gene3D" id="2.10.70.10">
    <property type="entry name" value="Complement Module, domain 1"/>
    <property type="match status" value="1"/>
</dbReference>
<sequence length="115" mass="12883">MKFILATIFAINILVTQCNAACYTQMNALSPGGEEPKGCLDENGVLHEFNTRWRTKDCLDCSCGTAWISCCSAHGRPVNYDKKKCFVKYDKNACTVEVLQKKDPTKECERYAMVG</sequence>
<keyword evidence="5" id="KW-0732">Signal</keyword>
<accession>A0AAD1T8Z7</accession>
<dbReference type="InterPro" id="IPR008735">
    <property type="entry name" value="PSP94"/>
</dbReference>
<dbReference type="PANTHER" id="PTHR10500">
    <property type="entry name" value="BETA-MICROSEMINOPROTEIN"/>
    <property type="match status" value="1"/>
</dbReference>
<comment type="subcellular location">
    <subcellularLocation>
        <location evidence="1">Secreted</location>
    </subcellularLocation>
</comment>
<keyword evidence="4" id="KW-1015">Disulfide bond</keyword>
<dbReference type="PANTHER" id="PTHR10500:SF7">
    <property type="entry name" value="BETA-MICROSEMINOPROTEIN"/>
    <property type="match status" value="1"/>
</dbReference>
<dbReference type="Pfam" id="PF05825">
    <property type="entry name" value="PSP94"/>
    <property type="match status" value="1"/>
</dbReference>
<evidence type="ECO:0000256" key="4">
    <source>
        <dbReference type="ARBA" id="ARBA00023157"/>
    </source>
</evidence>
<keyword evidence="3" id="KW-0964">Secreted</keyword>
<dbReference type="AlphaFoldDB" id="A0AAD1T8Z7"/>
<evidence type="ECO:0000256" key="2">
    <source>
        <dbReference type="ARBA" id="ARBA00010352"/>
    </source>
</evidence>
<gene>
    <name evidence="6" type="ORF">PECUL_23A062624</name>
</gene>
<reference evidence="6" key="1">
    <citation type="submission" date="2022-03" db="EMBL/GenBank/DDBJ databases">
        <authorList>
            <person name="Alioto T."/>
            <person name="Alioto T."/>
            <person name="Gomez Garrido J."/>
        </authorList>
    </citation>
    <scope>NUCLEOTIDE SEQUENCE</scope>
</reference>
<feature type="signal peptide" evidence="5">
    <location>
        <begin position="1"/>
        <end position="20"/>
    </location>
</feature>
<evidence type="ECO:0008006" key="8">
    <source>
        <dbReference type="Google" id="ProtNLM"/>
    </source>
</evidence>
<keyword evidence="7" id="KW-1185">Reference proteome</keyword>
<dbReference type="Gene3D" id="2.20.25.590">
    <property type="match status" value="1"/>
</dbReference>
<evidence type="ECO:0000256" key="3">
    <source>
        <dbReference type="ARBA" id="ARBA00022525"/>
    </source>
</evidence>
<name>A0AAD1T8Z7_PELCU</name>
<feature type="chain" id="PRO_5042138436" description="Beta-microseminoprotein" evidence="5">
    <location>
        <begin position="21"/>
        <end position="115"/>
    </location>
</feature>